<dbReference type="SUPFAM" id="SSF46689">
    <property type="entry name" value="Homeodomain-like"/>
    <property type="match status" value="1"/>
</dbReference>
<keyword evidence="1 2" id="KW-0238">DNA-binding</keyword>
<evidence type="ECO:0000256" key="1">
    <source>
        <dbReference type="ARBA" id="ARBA00023125"/>
    </source>
</evidence>
<sequence>MRRKVYTREHILKAAYELINREGFGNFTARNIAKHMGISTQPIYLEFENMQDLKNTLVEAVFKDLSENVFPVVRTGDKLVDLGLNYIRFAQEQHNLYIALFIDDYGGGKLMHDFSSTYFKSLIKSEEKYADLSEDAVNALHNGAWIVVTGLASLMSAGIITPTDDQIIKIINETIEGVIEKKDSYIFD</sequence>
<reference evidence="4 9" key="3">
    <citation type="submission" date="2023-03" db="EMBL/GenBank/DDBJ databases">
        <authorList>
            <person name="Shen W."/>
            <person name="Cai J."/>
        </authorList>
    </citation>
    <scope>NUCLEOTIDE SEQUENCE [LARGE SCALE GENOMIC DNA]</scope>
    <source>
        <strain evidence="4 9">B516</strain>
    </source>
</reference>
<organism evidence="6 7">
    <name type="scientific">Enterococcus casseliflavus</name>
    <name type="common">Enterococcus flavescens</name>
    <dbReference type="NCBI Taxonomy" id="37734"/>
    <lineage>
        <taxon>Bacteria</taxon>
        <taxon>Bacillati</taxon>
        <taxon>Bacillota</taxon>
        <taxon>Bacilli</taxon>
        <taxon>Lactobacillales</taxon>
        <taxon>Enterococcaceae</taxon>
        <taxon>Enterococcus</taxon>
    </lineage>
</organism>
<proteinExistence type="predicted"/>
<dbReference type="InterPro" id="IPR009057">
    <property type="entry name" value="Homeodomain-like_sf"/>
</dbReference>
<dbReference type="EMBL" id="CP046123">
    <property type="protein sequence ID" value="QGN30321.1"/>
    <property type="molecule type" value="Genomic_DNA"/>
</dbReference>
<reference evidence="5 8" key="2">
    <citation type="submission" date="2019-11" db="EMBL/GenBank/DDBJ databases">
        <title>Detection and genome characteristic of a blood enterococcus casselifavus isolate from Zhengzhou,china.</title>
        <authorList>
            <person name="Wen P."/>
        </authorList>
    </citation>
    <scope>NUCLEOTIDE SEQUENCE [LARGE SCALE GENOMIC DNA]</scope>
    <source>
        <strain evidence="5 8">EC291</strain>
    </source>
</reference>
<reference evidence="6 7" key="1">
    <citation type="submission" date="2018-08" db="EMBL/GenBank/DDBJ databases">
        <title>A genome reference for cultivated species of the human gut microbiota.</title>
        <authorList>
            <person name="Zou Y."/>
            <person name="Xue W."/>
            <person name="Luo G."/>
        </authorList>
    </citation>
    <scope>NUCLEOTIDE SEQUENCE [LARGE SCALE GENOMIC DNA]</scope>
    <source>
        <strain evidence="6 7">AF48-16</strain>
    </source>
</reference>
<dbReference type="Gene3D" id="1.10.357.10">
    <property type="entry name" value="Tetracycline Repressor, domain 2"/>
    <property type="match status" value="1"/>
</dbReference>
<dbReference type="EMBL" id="JARQDZ010000002">
    <property type="protein sequence ID" value="MDT2981819.1"/>
    <property type="molecule type" value="Genomic_DNA"/>
</dbReference>
<dbReference type="GeneID" id="15142835"/>
<protein>
    <submittedName>
        <fullName evidence="5">TetR family transcriptional regulator</fullName>
    </submittedName>
    <submittedName>
        <fullName evidence="6">TetR/AcrR family transcriptional regulator</fullName>
    </submittedName>
</protein>
<dbReference type="InterPro" id="IPR036271">
    <property type="entry name" value="Tet_transcr_reg_TetR-rel_C_sf"/>
</dbReference>
<dbReference type="Proteomes" id="UP001253851">
    <property type="component" value="Unassembled WGS sequence"/>
</dbReference>
<evidence type="ECO:0000313" key="9">
    <source>
        <dbReference type="Proteomes" id="UP001253851"/>
    </source>
</evidence>
<evidence type="ECO:0000313" key="4">
    <source>
        <dbReference type="EMBL" id="MDT2981819.1"/>
    </source>
</evidence>
<dbReference type="EMBL" id="QRMZ01000006">
    <property type="protein sequence ID" value="RHK06963.1"/>
    <property type="molecule type" value="Genomic_DNA"/>
</dbReference>
<dbReference type="AlphaFoldDB" id="A0A1L8SDM3"/>
<dbReference type="SUPFAM" id="SSF48498">
    <property type="entry name" value="Tetracyclin repressor-like, C-terminal domain"/>
    <property type="match status" value="1"/>
</dbReference>
<name>A0A1L8SDM3_ENTCA</name>
<dbReference type="Proteomes" id="UP000286288">
    <property type="component" value="Unassembled WGS sequence"/>
</dbReference>
<dbReference type="OrthoDB" id="66596at2"/>
<evidence type="ECO:0000256" key="2">
    <source>
        <dbReference type="PROSITE-ProRule" id="PRU00335"/>
    </source>
</evidence>
<evidence type="ECO:0000313" key="7">
    <source>
        <dbReference type="Proteomes" id="UP000286288"/>
    </source>
</evidence>
<accession>A0A1L8SDM3</accession>
<feature type="DNA-binding region" description="H-T-H motif" evidence="2">
    <location>
        <begin position="28"/>
        <end position="47"/>
    </location>
</feature>
<evidence type="ECO:0000313" key="5">
    <source>
        <dbReference type="EMBL" id="QGN30321.1"/>
    </source>
</evidence>
<dbReference type="GO" id="GO:0003677">
    <property type="term" value="F:DNA binding"/>
    <property type="evidence" value="ECO:0007669"/>
    <property type="project" value="UniProtKB-UniRule"/>
</dbReference>
<dbReference type="RefSeq" id="WP_010749693.1">
    <property type="nucleotide sequence ID" value="NZ_BAAAXK010000045.1"/>
</dbReference>
<dbReference type="InterPro" id="IPR001647">
    <property type="entry name" value="HTH_TetR"/>
</dbReference>
<evidence type="ECO:0000313" key="6">
    <source>
        <dbReference type="EMBL" id="RHK06963.1"/>
    </source>
</evidence>
<dbReference type="PRINTS" id="PR00455">
    <property type="entry name" value="HTHTETR"/>
</dbReference>
<gene>
    <name evidence="6" type="ORF">DW084_05475</name>
    <name evidence="5" type="ORF">GFU50_12735</name>
    <name evidence="4" type="ORF">P7I34_04020</name>
</gene>
<dbReference type="Pfam" id="PF00440">
    <property type="entry name" value="TetR_N"/>
    <property type="match status" value="1"/>
</dbReference>
<evidence type="ECO:0000313" key="8">
    <source>
        <dbReference type="Proteomes" id="UP000422837"/>
    </source>
</evidence>
<dbReference type="PROSITE" id="PS50977">
    <property type="entry name" value="HTH_TETR_2"/>
    <property type="match status" value="1"/>
</dbReference>
<evidence type="ECO:0000259" key="3">
    <source>
        <dbReference type="PROSITE" id="PS50977"/>
    </source>
</evidence>
<dbReference type="Proteomes" id="UP000422837">
    <property type="component" value="Chromosome"/>
</dbReference>
<feature type="domain" description="HTH tetR-type" evidence="3">
    <location>
        <begin position="5"/>
        <end position="65"/>
    </location>
</feature>